<keyword evidence="6 12" id="KW-0408">Iron</keyword>
<dbReference type="STRING" id="1208921.ST1E_0847"/>
<dbReference type="GO" id="GO:0019104">
    <property type="term" value="F:DNA N-glycosylase activity"/>
    <property type="evidence" value="ECO:0007669"/>
    <property type="project" value="UniProtKB-UniRule"/>
</dbReference>
<dbReference type="GO" id="GO:0140078">
    <property type="term" value="F:class I DNA-(apurinic or apyrimidinic site) endonuclease activity"/>
    <property type="evidence" value="ECO:0007669"/>
    <property type="project" value="UniProtKB-EC"/>
</dbReference>
<accession>M1LYN3</accession>
<comment type="catalytic activity">
    <reaction evidence="12">
        <text>2'-deoxyribonucleotide-(2'-deoxyribose 5'-phosphate)-2'-deoxyribonucleotide-DNA = a 3'-end 2'-deoxyribonucleotide-(2,3-dehydro-2,3-deoxyribose 5'-phosphate)-DNA + a 5'-end 5'-phospho-2'-deoxyribonucleoside-DNA + H(+)</text>
        <dbReference type="Rhea" id="RHEA:66592"/>
        <dbReference type="Rhea" id="RHEA-COMP:13180"/>
        <dbReference type="Rhea" id="RHEA-COMP:16897"/>
        <dbReference type="Rhea" id="RHEA-COMP:17067"/>
        <dbReference type="ChEBI" id="CHEBI:15378"/>
        <dbReference type="ChEBI" id="CHEBI:136412"/>
        <dbReference type="ChEBI" id="CHEBI:157695"/>
        <dbReference type="ChEBI" id="CHEBI:167181"/>
        <dbReference type="EC" id="4.2.99.18"/>
    </reaction>
</comment>
<feature type="domain" description="HhH-GPD" evidence="13">
    <location>
        <begin position="39"/>
        <end position="186"/>
    </location>
</feature>
<evidence type="ECO:0000256" key="6">
    <source>
        <dbReference type="ARBA" id="ARBA00023004"/>
    </source>
</evidence>
<dbReference type="HAMAP" id="MF_00942">
    <property type="entry name" value="Nth"/>
    <property type="match status" value="1"/>
</dbReference>
<dbReference type="GO" id="GO:0006285">
    <property type="term" value="P:base-excision repair, AP site formation"/>
    <property type="evidence" value="ECO:0007669"/>
    <property type="project" value="TreeGrafter"/>
</dbReference>
<dbReference type="RefSeq" id="WP_015389665.1">
    <property type="nucleotide sequence ID" value="NC_020284.1"/>
</dbReference>
<evidence type="ECO:0000313" key="14">
    <source>
        <dbReference type="EMBL" id="AGF49181.1"/>
    </source>
</evidence>
<dbReference type="InterPro" id="IPR005759">
    <property type="entry name" value="Nth"/>
</dbReference>
<dbReference type="KEGG" id="kga:ST1E_0847"/>
<dbReference type="GO" id="GO:0051539">
    <property type="term" value="F:4 iron, 4 sulfur cluster binding"/>
    <property type="evidence" value="ECO:0007669"/>
    <property type="project" value="UniProtKB-UniRule"/>
</dbReference>
<dbReference type="SMART" id="SM00478">
    <property type="entry name" value="ENDO3c"/>
    <property type="match status" value="1"/>
</dbReference>
<evidence type="ECO:0000256" key="5">
    <source>
        <dbReference type="ARBA" id="ARBA00022801"/>
    </source>
</evidence>
<evidence type="ECO:0000256" key="9">
    <source>
        <dbReference type="ARBA" id="ARBA00023204"/>
    </source>
</evidence>
<dbReference type="AlphaFoldDB" id="M1LYN3"/>
<reference evidence="14 15" key="1">
    <citation type="journal article" date="2013" name="Genome Biol. Evol.">
        <title>Genome evolution and phylogenomic analysis of candidatus kinetoplastibacterium, the betaproteobacterial endosymbionts of strigomonas and angomonas.</title>
        <authorList>
            <person name="Alves J.M."/>
            <person name="Serrano M.G."/>
            <person name="Maia da Silva F."/>
            <person name="Voegtly L.J."/>
            <person name="Matveyev A.V."/>
            <person name="Teixeira M.M."/>
            <person name="Camargo E.P."/>
            <person name="Buck G.A."/>
        </authorList>
    </citation>
    <scope>NUCLEOTIDE SEQUENCE [LARGE SCALE GENOMIC DNA]</scope>
    <source>
        <strain evidence="14 15">TCC219</strain>
    </source>
</reference>
<dbReference type="PANTHER" id="PTHR10359">
    <property type="entry name" value="A/G-SPECIFIC ADENINE GLYCOSYLASE/ENDONUCLEASE III"/>
    <property type="match status" value="1"/>
</dbReference>
<dbReference type="EC" id="4.2.99.18" evidence="12"/>
<keyword evidence="2 12" id="KW-0004">4Fe-4S</keyword>
<dbReference type="FunFam" id="1.10.1670.10:FF:000001">
    <property type="entry name" value="Endonuclease III"/>
    <property type="match status" value="1"/>
</dbReference>
<evidence type="ECO:0000256" key="7">
    <source>
        <dbReference type="ARBA" id="ARBA00023014"/>
    </source>
</evidence>
<dbReference type="Gene3D" id="1.10.340.30">
    <property type="entry name" value="Hypothetical protein, domain 2"/>
    <property type="match status" value="1"/>
</dbReference>
<comment type="function">
    <text evidence="12">DNA repair enzyme that has both DNA N-glycosylase activity and AP-lyase activity. The DNA N-glycosylase activity releases various damaged pyrimidines from DNA by cleaving the N-glycosidic bond, leaving an AP (apurinic/apyrimidinic) site. The AP-lyase activity cleaves the phosphodiester bond 3' to the AP site by a beta-elimination, leaving a 3'-terminal unsaturated sugar and a product with a terminal 5'-phosphate.</text>
</comment>
<dbReference type="SMART" id="SM00525">
    <property type="entry name" value="FES"/>
    <property type="match status" value="1"/>
</dbReference>
<dbReference type="PROSITE" id="PS00764">
    <property type="entry name" value="ENDONUCLEASE_III_1"/>
    <property type="match status" value="1"/>
</dbReference>
<dbReference type="SUPFAM" id="SSF48150">
    <property type="entry name" value="DNA-glycosylase"/>
    <property type="match status" value="1"/>
</dbReference>
<dbReference type="EMBL" id="CP003806">
    <property type="protein sequence ID" value="AGF49181.1"/>
    <property type="molecule type" value="Genomic_DNA"/>
</dbReference>
<keyword evidence="7 12" id="KW-0411">Iron-sulfur</keyword>
<name>M1LYN3_9PROT</name>
<dbReference type="InterPro" id="IPR011257">
    <property type="entry name" value="DNA_glycosylase"/>
</dbReference>
<keyword evidence="15" id="KW-1185">Reference proteome</keyword>
<evidence type="ECO:0000256" key="4">
    <source>
        <dbReference type="ARBA" id="ARBA00022763"/>
    </source>
</evidence>
<dbReference type="CDD" id="cd00056">
    <property type="entry name" value="ENDO3c"/>
    <property type="match status" value="1"/>
</dbReference>
<evidence type="ECO:0000256" key="1">
    <source>
        <dbReference type="ARBA" id="ARBA00008343"/>
    </source>
</evidence>
<keyword evidence="8 12" id="KW-0238">DNA-binding</keyword>
<keyword evidence="14" id="KW-0255">Endonuclease</keyword>
<dbReference type="Pfam" id="PF00633">
    <property type="entry name" value="HHH"/>
    <property type="match status" value="1"/>
</dbReference>
<evidence type="ECO:0000256" key="3">
    <source>
        <dbReference type="ARBA" id="ARBA00022723"/>
    </source>
</evidence>
<keyword evidence="4 12" id="KW-0227">DNA damage</keyword>
<dbReference type="NCBIfam" id="TIGR01083">
    <property type="entry name" value="nth"/>
    <property type="match status" value="1"/>
</dbReference>
<evidence type="ECO:0000313" key="15">
    <source>
        <dbReference type="Proteomes" id="UP000011658"/>
    </source>
</evidence>
<comment type="similarity">
    <text evidence="1 12">Belongs to the Nth/MutY family.</text>
</comment>
<dbReference type="Proteomes" id="UP000011658">
    <property type="component" value="Chromosome"/>
</dbReference>
<dbReference type="PIRSF" id="PIRSF001435">
    <property type="entry name" value="Nth"/>
    <property type="match status" value="1"/>
</dbReference>
<dbReference type="HOGENOM" id="CLU_012862_3_0_4"/>
<keyword evidence="14" id="KW-0540">Nuclease</keyword>
<dbReference type="OrthoDB" id="9800977at2"/>
<feature type="binding site" evidence="12">
    <location>
        <position position="198"/>
    </location>
    <ligand>
        <name>[4Fe-4S] cluster</name>
        <dbReference type="ChEBI" id="CHEBI:49883"/>
    </ligand>
</feature>
<feature type="binding site" evidence="12">
    <location>
        <position position="195"/>
    </location>
    <ligand>
        <name>[4Fe-4S] cluster</name>
        <dbReference type="ChEBI" id="CHEBI:49883"/>
    </ligand>
</feature>
<dbReference type="PATRIC" id="fig|1208921.3.peg.466"/>
<keyword evidence="3 12" id="KW-0479">Metal-binding</keyword>
<protein>
    <recommendedName>
        <fullName evidence="12">Endonuclease III</fullName>
        <ecNumber evidence="12">4.2.99.18</ecNumber>
    </recommendedName>
    <alternativeName>
        <fullName evidence="12">DNA-(apurinic or apyrimidinic site) lyase</fullName>
    </alternativeName>
</protein>
<keyword evidence="9 12" id="KW-0234">DNA repair</keyword>
<keyword evidence="11 12" id="KW-0326">Glycosidase</keyword>
<dbReference type="FunFam" id="1.10.340.30:FF:000001">
    <property type="entry name" value="Endonuclease III"/>
    <property type="match status" value="1"/>
</dbReference>
<comment type="cofactor">
    <cofactor evidence="12">
        <name>[4Fe-4S] cluster</name>
        <dbReference type="ChEBI" id="CHEBI:49883"/>
    </cofactor>
    <text evidence="12">Binds 1 [4Fe-4S] cluster.</text>
</comment>
<dbReference type="InterPro" id="IPR000445">
    <property type="entry name" value="HhH_motif"/>
</dbReference>
<evidence type="ECO:0000256" key="10">
    <source>
        <dbReference type="ARBA" id="ARBA00023239"/>
    </source>
</evidence>
<dbReference type="eggNOG" id="COG0177">
    <property type="taxonomic scope" value="Bacteria"/>
</dbReference>
<evidence type="ECO:0000256" key="8">
    <source>
        <dbReference type="ARBA" id="ARBA00023125"/>
    </source>
</evidence>
<sequence length="210" mass="23766">MNINNACEKIFDRLERINPAPKTGLIYYTDFQLLIAVMLSAQSTDKSVNSATKILFSDYGTPELMLSIGILKMENLIKKVGLYHTKARNILKTCDLIVNEFGGKVPNTREELESLPGVGRKTSNVVLNIAFNQPTIAVDTHVFRVSNRTGIAKGKNPLDVEKELVKNVPEKYLHNAHHLLILFGRYICIKRKPKCNQCIIKDLCEYYNNI</sequence>
<dbReference type="InterPro" id="IPR003651">
    <property type="entry name" value="Endonuclease3_FeS-loop_motif"/>
</dbReference>
<evidence type="ECO:0000259" key="13">
    <source>
        <dbReference type="SMART" id="SM00478"/>
    </source>
</evidence>
<feature type="binding site" evidence="12">
    <location>
        <position position="204"/>
    </location>
    <ligand>
        <name>[4Fe-4S] cluster</name>
        <dbReference type="ChEBI" id="CHEBI:49883"/>
    </ligand>
</feature>
<dbReference type="Pfam" id="PF00730">
    <property type="entry name" value="HhH-GPD"/>
    <property type="match status" value="1"/>
</dbReference>
<evidence type="ECO:0000256" key="11">
    <source>
        <dbReference type="ARBA" id="ARBA00023295"/>
    </source>
</evidence>
<organism evidence="14 15">
    <name type="scientific">Candidatus Kinetoplastidibacterium galati TCC219</name>
    <dbReference type="NCBI Taxonomy" id="1208921"/>
    <lineage>
        <taxon>Bacteria</taxon>
        <taxon>Pseudomonadati</taxon>
        <taxon>Pseudomonadota</taxon>
        <taxon>Betaproteobacteria</taxon>
        <taxon>Candidatus Kinetoplastidibacterium</taxon>
    </lineage>
</organism>
<gene>
    <name evidence="12" type="primary">nth</name>
    <name evidence="14" type="ORF">ST1E_0847</name>
</gene>
<keyword evidence="5 12" id="KW-0378">Hydrolase</keyword>
<dbReference type="Gene3D" id="1.10.1670.10">
    <property type="entry name" value="Helix-hairpin-Helix base-excision DNA repair enzymes (C-terminal)"/>
    <property type="match status" value="1"/>
</dbReference>
<dbReference type="InterPro" id="IPR004035">
    <property type="entry name" value="Endouclease-III_FeS-bd_BS"/>
</dbReference>
<proteinExistence type="inferred from homology"/>
<evidence type="ECO:0000256" key="12">
    <source>
        <dbReference type="HAMAP-Rule" id="MF_00942"/>
    </source>
</evidence>
<feature type="binding site" evidence="12">
    <location>
        <position position="188"/>
    </location>
    <ligand>
        <name>[4Fe-4S] cluster</name>
        <dbReference type="ChEBI" id="CHEBI:49883"/>
    </ligand>
</feature>
<dbReference type="InterPro" id="IPR023170">
    <property type="entry name" value="HhH_base_excis_C"/>
</dbReference>
<dbReference type="GO" id="GO:0046872">
    <property type="term" value="F:metal ion binding"/>
    <property type="evidence" value="ECO:0007669"/>
    <property type="project" value="UniProtKB-KW"/>
</dbReference>
<keyword evidence="10 12" id="KW-0456">Lyase</keyword>
<dbReference type="InterPro" id="IPR003265">
    <property type="entry name" value="HhH-GPD_domain"/>
</dbReference>
<dbReference type="PANTHER" id="PTHR10359:SF18">
    <property type="entry name" value="ENDONUCLEASE III"/>
    <property type="match status" value="1"/>
</dbReference>
<evidence type="ECO:0000256" key="2">
    <source>
        <dbReference type="ARBA" id="ARBA00022485"/>
    </source>
</evidence>
<dbReference type="GO" id="GO:0003677">
    <property type="term" value="F:DNA binding"/>
    <property type="evidence" value="ECO:0007669"/>
    <property type="project" value="UniProtKB-UniRule"/>
</dbReference>